<comment type="caution">
    <text evidence="7">The sequence shown here is derived from an EMBL/GenBank/DDBJ whole genome shotgun (WGS) entry which is preliminary data.</text>
</comment>
<evidence type="ECO:0000313" key="7">
    <source>
        <dbReference type="EMBL" id="CAK0904699.1"/>
    </source>
</evidence>
<dbReference type="PANTHER" id="PTHR47790:SF2">
    <property type="entry name" value="TRNA_TMRNA (URACIL-C(5))-METHYLTRANSFERASE"/>
    <property type="match status" value="1"/>
</dbReference>
<comment type="similarity">
    <text evidence="5">Belongs to the class I-like SAM-binding methyltransferase superfamily. RNA M5U methyltransferase family.</text>
</comment>
<evidence type="ECO:0000313" key="8">
    <source>
        <dbReference type="Proteomes" id="UP001189429"/>
    </source>
</evidence>
<feature type="compositionally biased region" description="Low complexity" evidence="6">
    <location>
        <begin position="101"/>
        <end position="110"/>
    </location>
</feature>
<feature type="binding site" evidence="5">
    <location>
        <position position="449"/>
    </location>
    <ligand>
        <name>S-adenosyl-L-methionine</name>
        <dbReference type="ChEBI" id="CHEBI:59789"/>
    </ligand>
</feature>
<evidence type="ECO:0000256" key="5">
    <source>
        <dbReference type="PROSITE-ProRule" id="PRU01024"/>
    </source>
</evidence>
<feature type="binding site" evidence="5">
    <location>
        <position position="428"/>
    </location>
    <ligand>
        <name>S-adenosyl-L-methionine</name>
        <dbReference type="ChEBI" id="CHEBI:59789"/>
    </ligand>
</feature>
<reference evidence="7" key="1">
    <citation type="submission" date="2023-10" db="EMBL/GenBank/DDBJ databases">
        <authorList>
            <person name="Chen Y."/>
            <person name="Shah S."/>
            <person name="Dougan E. K."/>
            <person name="Thang M."/>
            <person name="Chan C."/>
        </authorList>
    </citation>
    <scope>NUCLEOTIDE SEQUENCE [LARGE SCALE GENOMIC DNA]</scope>
</reference>
<evidence type="ECO:0000256" key="2">
    <source>
        <dbReference type="ARBA" id="ARBA00022679"/>
    </source>
</evidence>
<dbReference type="SUPFAM" id="SSF53335">
    <property type="entry name" value="S-adenosyl-L-methionine-dependent methyltransferases"/>
    <property type="match status" value="1"/>
</dbReference>
<accession>A0ABN9XX43</accession>
<dbReference type="Gene3D" id="3.40.50.150">
    <property type="entry name" value="Vaccinia Virus protein VP39"/>
    <property type="match status" value="1"/>
</dbReference>
<keyword evidence="4" id="KW-0819">tRNA processing</keyword>
<evidence type="ECO:0000256" key="6">
    <source>
        <dbReference type="SAM" id="MobiDB-lite"/>
    </source>
</evidence>
<evidence type="ECO:0000256" key="3">
    <source>
        <dbReference type="ARBA" id="ARBA00022691"/>
    </source>
</evidence>
<sequence>MTSGATVSGVAAPPPPRAPPPPAAPPRPAHGRAARAPAGAAAGAPLRQLLQQPAGERPRAGGAPAAAGSAPPAAGSAPPAAAPAAPAEDRLLPLRRGRGGPAASDAPAAPLVRADAPGAAAPVDSRVLPLRRGRGGHRAASGQSQGAGAAPLGGAVGAAAPVDSRLLPLRRGRRGHDGAAGQSRGWEVLGAVPPIGHRMLRFRKRLAREEAAASAGSQAVGLPPRCPPLEPPDPGLYPEELARKEGRDVFFTMFDPERREWRDVRQFPIASRRINRVMTELPRFFSGEPRAREEVFEVELMSNTAGGALVCLKFHRPLQQAEDVAMAARLVEQLGLEAAVLRAKGQRLAATSVGPAGADGQDAAHAAAAAGGDLVETTRVGGHSFPQLLQETSFFQTNLQVNRAMQRWAVAQTLPSRWPPERDLLELFCGNGNFTLPLAGNFRAVLATELSHRSVAAAEACASSAGIANVSIRQMRAELVGSLDADEFDFGTLLVDPPRRGLDEHSLAVAGRMPSVIYVSCGPE</sequence>
<evidence type="ECO:0000256" key="1">
    <source>
        <dbReference type="ARBA" id="ARBA00022603"/>
    </source>
</evidence>
<feature type="region of interest" description="Disordered" evidence="6">
    <location>
        <begin position="1"/>
        <end position="152"/>
    </location>
</feature>
<keyword evidence="8" id="KW-1185">Reference proteome</keyword>
<keyword evidence="3 5" id="KW-0949">S-adenosyl-L-methionine</keyword>
<keyword evidence="1 5" id="KW-0489">Methyltransferase</keyword>
<feature type="binding site" evidence="5">
    <location>
        <position position="396"/>
    </location>
    <ligand>
        <name>S-adenosyl-L-methionine</name>
        <dbReference type="ChEBI" id="CHEBI:59789"/>
    </ligand>
</feature>
<keyword evidence="2 5" id="KW-0808">Transferase</keyword>
<dbReference type="Proteomes" id="UP001189429">
    <property type="component" value="Unassembled WGS sequence"/>
</dbReference>
<proteinExistence type="inferred from homology"/>
<gene>
    <name evidence="7" type="ORF">PCOR1329_LOCUS80648</name>
</gene>
<dbReference type="Pfam" id="PF05958">
    <property type="entry name" value="tRNA_U5-meth_tr"/>
    <property type="match status" value="2"/>
</dbReference>
<dbReference type="InterPro" id="IPR010280">
    <property type="entry name" value="U5_MeTrfase_fam"/>
</dbReference>
<protein>
    <recommendedName>
        <fullName evidence="9">tRNA(Phe) (4-demethylwyosine(37)-C(7)) aminocarboxypropyltransferase</fullName>
    </recommendedName>
</protein>
<feature type="compositionally biased region" description="Pro residues" evidence="6">
    <location>
        <begin position="12"/>
        <end position="28"/>
    </location>
</feature>
<organism evidence="7 8">
    <name type="scientific">Prorocentrum cordatum</name>
    <dbReference type="NCBI Taxonomy" id="2364126"/>
    <lineage>
        <taxon>Eukaryota</taxon>
        <taxon>Sar</taxon>
        <taxon>Alveolata</taxon>
        <taxon>Dinophyceae</taxon>
        <taxon>Prorocentrales</taxon>
        <taxon>Prorocentraceae</taxon>
        <taxon>Prorocentrum</taxon>
    </lineage>
</organism>
<name>A0ABN9XX43_9DINO</name>
<dbReference type="Gene3D" id="2.40.50.1070">
    <property type="match status" value="1"/>
</dbReference>
<feature type="compositionally biased region" description="Low complexity" evidence="6">
    <location>
        <begin position="34"/>
        <end position="86"/>
    </location>
</feature>
<dbReference type="PANTHER" id="PTHR47790">
    <property type="entry name" value="TRNA/TMRNA (URACIL-C(5))-METHYLTRANSFERASE"/>
    <property type="match status" value="1"/>
</dbReference>
<dbReference type="InterPro" id="IPR011869">
    <property type="entry name" value="TrmA_MeTrfase"/>
</dbReference>
<evidence type="ECO:0008006" key="9">
    <source>
        <dbReference type="Google" id="ProtNLM"/>
    </source>
</evidence>
<evidence type="ECO:0000256" key="4">
    <source>
        <dbReference type="ARBA" id="ARBA00022694"/>
    </source>
</evidence>
<dbReference type="CDD" id="cd02440">
    <property type="entry name" value="AdoMet_MTases"/>
    <property type="match status" value="1"/>
</dbReference>
<dbReference type="PROSITE" id="PS51687">
    <property type="entry name" value="SAM_MT_RNA_M5U"/>
    <property type="match status" value="1"/>
</dbReference>
<feature type="binding site" evidence="5">
    <location>
        <position position="496"/>
    </location>
    <ligand>
        <name>S-adenosyl-L-methionine</name>
        <dbReference type="ChEBI" id="CHEBI:59789"/>
    </ligand>
</feature>
<dbReference type="InterPro" id="IPR029063">
    <property type="entry name" value="SAM-dependent_MTases_sf"/>
</dbReference>
<feature type="active site" description="Nucleophile" evidence="5">
    <location>
        <position position="521"/>
    </location>
</feature>
<feature type="compositionally biased region" description="Low complexity" evidence="6">
    <location>
        <begin position="138"/>
        <end position="152"/>
    </location>
</feature>
<feature type="non-terminal residue" evidence="7">
    <location>
        <position position="524"/>
    </location>
</feature>
<dbReference type="EMBL" id="CAUYUJ010021448">
    <property type="protein sequence ID" value="CAK0904699.1"/>
    <property type="molecule type" value="Genomic_DNA"/>
</dbReference>